<gene>
    <name evidence="1" type="ORF">Vafri_4897</name>
</gene>
<proteinExistence type="predicted"/>
<dbReference type="GO" id="GO:0046475">
    <property type="term" value="P:glycerophospholipid catabolic process"/>
    <property type="evidence" value="ECO:0007669"/>
    <property type="project" value="TreeGrafter"/>
</dbReference>
<dbReference type="GO" id="GO:0004623">
    <property type="term" value="F:phospholipase A2 activity"/>
    <property type="evidence" value="ECO:0007669"/>
    <property type="project" value="TreeGrafter"/>
</dbReference>
<dbReference type="PANTHER" id="PTHR10728:SF40">
    <property type="entry name" value="PATATIN FAMILY PROTEIN"/>
    <property type="match status" value="1"/>
</dbReference>
<dbReference type="SUPFAM" id="SSF52151">
    <property type="entry name" value="FabD/lysophospholipase-like"/>
    <property type="match status" value="1"/>
</dbReference>
<dbReference type="EMBL" id="BNCO01000005">
    <property type="protein sequence ID" value="GIL48214.1"/>
    <property type="molecule type" value="Genomic_DNA"/>
</dbReference>
<dbReference type="AlphaFoldDB" id="A0A8J4AW54"/>
<name>A0A8J4AW54_9CHLO</name>
<comment type="caution">
    <text evidence="1">The sequence shown here is derived from an EMBL/GenBank/DDBJ whole genome shotgun (WGS) entry which is preliminary data.</text>
</comment>
<evidence type="ECO:0000313" key="2">
    <source>
        <dbReference type="Proteomes" id="UP000747399"/>
    </source>
</evidence>
<dbReference type="InterPro" id="IPR016035">
    <property type="entry name" value="Acyl_Trfase/lysoPLipase"/>
</dbReference>
<dbReference type="GO" id="GO:0005829">
    <property type="term" value="C:cytosol"/>
    <property type="evidence" value="ECO:0007669"/>
    <property type="project" value="TreeGrafter"/>
</dbReference>
<dbReference type="Proteomes" id="UP000747399">
    <property type="component" value="Unassembled WGS sequence"/>
</dbReference>
<protein>
    <recommendedName>
        <fullName evidence="3">PLA2c domain-containing protein</fullName>
    </recommendedName>
</protein>
<reference evidence="1" key="1">
    <citation type="journal article" date="2021" name="Proc. Natl. Acad. Sci. U.S.A.">
        <title>Three genomes in the algal genus Volvox reveal the fate of a haploid sex-determining region after a transition to homothallism.</title>
        <authorList>
            <person name="Yamamoto K."/>
            <person name="Hamaji T."/>
            <person name="Kawai-Toyooka H."/>
            <person name="Matsuzaki R."/>
            <person name="Takahashi F."/>
            <person name="Nishimura Y."/>
            <person name="Kawachi M."/>
            <person name="Noguchi H."/>
            <person name="Minakuchi Y."/>
            <person name="Umen J.G."/>
            <person name="Toyoda A."/>
            <person name="Nozaki H."/>
        </authorList>
    </citation>
    <scope>NUCLEOTIDE SEQUENCE</scope>
    <source>
        <strain evidence="1">NIES-3780</strain>
    </source>
</reference>
<organism evidence="1 2">
    <name type="scientific">Volvox africanus</name>
    <dbReference type="NCBI Taxonomy" id="51714"/>
    <lineage>
        <taxon>Eukaryota</taxon>
        <taxon>Viridiplantae</taxon>
        <taxon>Chlorophyta</taxon>
        <taxon>core chlorophytes</taxon>
        <taxon>Chlorophyceae</taxon>
        <taxon>CS clade</taxon>
        <taxon>Chlamydomonadales</taxon>
        <taxon>Volvocaceae</taxon>
        <taxon>Volvox</taxon>
    </lineage>
</organism>
<keyword evidence="2" id="KW-1185">Reference proteome</keyword>
<evidence type="ECO:0000313" key="1">
    <source>
        <dbReference type="EMBL" id="GIL48214.1"/>
    </source>
</evidence>
<dbReference type="PANTHER" id="PTHR10728">
    <property type="entry name" value="CYTOSOLIC PHOSPHOLIPASE A2"/>
    <property type="match status" value="1"/>
</dbReference>
<dbReference type="Gene3D" id="3.40.1090.10">
    <property type="entry name" value="Cytosolic phospholipase A2 catalytic domain"/>
    <property type="match status" value="1"/>
</dbReference>
<evidence type="ECO:0008006" key="3">
    <source>
        <dbReference type="Google" id="ProtNLM"/>
    </source>
</evidence>
<sequence>MQVVDGTGSATATVSVEQTAPKTNDLDIQHTVAAPVPRPTTTVKAWVRGSNGSLLIPEVDDPQFLVPGLSAKAPVAVCISGGGFRATALALGWLRGLHHMGLLDKVRYLSTISGSSWMGAALCFQKDAAAVKDFLGTYLPPEQCTPEALQNVGVTGKSYAKAVADAQPLCRIIQGWITSNWKEQAQILTGQIKPPHEVAGIWTSAIAHAFLEPFGLHDVNTSTVRVPGTKIATEVADRAAKVGRAGNIYDANVKDLPFLIIGQAVILPKADIKFYPFEWTPLYGGCPVPYKDVTPKLGAGWVETLGLNAELVTKQDDTATGETKVEVRPMGPASLGEATGISSAYHSTKFVDFIPDIMDNFQSLLGFHKAQYFDMQDWNTQDVLLTDGGAYDLYGIYPALRRRVPNIMVFNCNGLSFKTMADFSSDKDLPGLFGCCSDEENKQRQVFQSAGFDKLFNAIQKKMKAGEAPIHVEQYQVLANDHLDIKGGWEVRIMWIMNERMKKWETQLPDATRSMIPD</sequence>
<accession>A0A8J4AW54</accession>